<evidence type="ECO:0000313" key="1">
    <source>
        <dbReference type="EMBL" id="KAH3669731.1"/>
    </source>
</evidence>
<evidence type="ECO:0000313" key="2">
    <source>
        <dbReference type="Proteomes" id="UP000788993"/>
    </source>
</evidence>
<reference evidence="1" key="1">
    <citation type="journal article" date="2021" name="Open Biol.">
        <title>Shared evolutionary footprints suggest mitochondrial oxidative damage underlies multiple complex I losses in fungi.</title>
        <authorList>
            <person name="Schikora-Tamarit M.A."/>
            <person name="Marcet-Houben M."/>
            <person name="Nosek J."/>
            <person name="Gabaldon T."/>
        </authorList>
    </citation>
    <scope>NUCLEOTIDE SEQUENCE</scope>
    <source>
        <strain evidence="1">NCAIM Y.01608</strain>
    </source>
</reference>
<dbReference type="Proteomes" id="UP000788993">
    <property type="component" value="Unassembled WGS sequence"/>
</dbReference>
<gene>
    <name evidence="1" type="ORF">OGATHE_002543</name>
</gene>
<sequence length="156" mass="16479">MSLNLFLASLIDVSKSSGVSLIRPPLKDRSWSQLTFCSSESLSSRSIAIVIVLSTIDTKSLAVNPALCSANVSRETSGLSTTGVLSLVFISSSRSVKINFRSGSVGTLILMSNLNFDLISSEMASASLVDPIKMAPLDVYSSINSASLSDIESFCC</sequence>
<comment type="caution">
    <text evidence="1">The sequence shown here is derived from an EMBL/GenBank/DDBJ whole genome shotgun (WGS) entry which is preliminary data.</text>
</comment>
<accession>A0A9P8PDC2</accession>
<organism evidence="1 2">
    <name type="scientific">Ogataea polymorpha</name>
    <dbReference type="NCBI Taxonomy" id="460523"/>
    <lineage>
        <taxon>Eukaryota</taxon>
        <taxon>Fungi</taxon>
        <taxon>Dikarya</taxon>
        <taxon>Ascomycota</taxon>
        <taxon>Saccharomycotina</taxon>
        <taxon>Pichiomycetes</taxon>
        <taxon>Pichiales</taxon>
        <taxon>Pichiaceae</taxon>
        <taxon>Ogataea</taxon>
    </lineage>
</organism>
<dbReference type="AlphaFoldDB" id="A0A9P8PDC2"/>
<keyword evidence="2" id="KW-1185">Reference proteome</keyword>
<proteinExistence type="predicted"/>
<protein>
    <submittedName>
        <fullName evidence="1">Uncharacterized protein</fullName>
    </submittedName>
</protein>
<name>A0A9P8PDC2_9ASCO</name>
<dbReference type="EMBL" id="JAEUBD010000983">
    <property type="protein sequence ID" value="KAH3669731.1"/>
    <property type="molecule type" value="Genomic_DNA"/>
</dbReference>
<reference evidence="1" key="2">
    <citation type="submission" date="2021-01" db="EMBL/GenBank/DDBJ databases">
        <authorList>
            <person name="Schikora-Tamarit M.A."/>
        </authorList>
    </citation>
    <scope>NUCLEOTIDE SEQUENCE</scope>
    <source>
        <strain evidence="1">NCAIM Y.01608</strain>
    </source>
</reference>